<evidence type="ECO:0000256" key="1">
    <source>
        <dbReference type="SAM" id="MobiDB-lite"/>
    </source>
</evidence>
<dbReference type="InterPro" id="IPR006768">
    <property type="entry name" value="Cwf19-like_C_dom-1"/>
</dbReference>
<comment type="caution">
    <text evidence="4">The sequence shown here is derived from an EMBL/GenBank/DDBJ whole genome shotgun (WGS) entry which is preliminary data.</text>
</comment>
<accession>A0AAV9QAT6</accession>
<proteinExistence type="predicted"/>
<evidence type="ECO:0000259" key="3">
    <source>
        <dbReference type="Pfam" id="PF04677"/>
    </source>
</evidence>
<dbReference type="InterPro" id="IPR006767">
    <property type="entry name" value="Cwf19-like_C_dom-2"/>
</dbReference>
<dbReference type="GO" id="GO:0000398">
    <property type="term" value="P:mRNA splicing, via spliceosome"/>
    <property type="evidence" value="ECO:0007669"/>
    <property type="project" value="TreeGrafter"/>
</dbReference>
<dbReference type="PANTHER" id="PTHR12072:SF4">
    <property type="entry name" value="CWF19-LIKE PROTEIN 1"/>
    <property type="match status" value="1"/>
</dbReference>
<protein>
    <submittedName>
        <fullName evidence="4">Uncharacterized protein</fullName>
    </submittedName>
</protein>
<dbReference type="PANTHER" id="PTHR12072">
    <property type="entry name" value="CWF19, CELL CYCLE CONTROL PROTEIN"/>
    <property type="match status" value="1"/>
</dbReference>
<evidence type="ECO:0000313" key="4">
    <source>
        <dbReference type="EMBL" id="KAK5537428.1"/>
    </source>
</evidence>
<keyword evidence="5" id="KW-1185">Reference proteome</keyword>
<dbReference type="GO" id="GO:0071014">
    <property type="term" value="C:post-mRNA release spliceosomal complex"/>
    <property type="evidence" value="ECO:0007669"/>
    <property type="project" value="TreeGrafter"/>
</dbReference>
<dbReference type="EMBL" id="JAXLQG010000007">
    <property type="protein sequence ID" value="KAK5537428.1"/>
    <property type="molecule type" value="Genomic_DNA"/>
</dbReference>
<dbReference type="Pfam" id="PF04677">
    <property type="entry name" value="CwfJ_C_1"/>
    <property type="match status" value="1"/>
</dbReference>
<dbReference type="Pfam" id="PF04676">
    <property type="entry name" value="CwfJ_C_2"/>
    <property type="match status" value="1"/>
</dbReference>
<name>A0AAV9QAT6_9PEZI</name>
<dbReference type="AlphaFoldDB" id="A0AAV9QAT6"/>
<dbReference type="GO" id="GO:0061632">
    <property type="term" value="F:RNA lariat debranching enzyme activator activity"/>
    <property type="evidence" value="ECO:0007669"/>
    <property type="project" value="TreeGrafter"/>
</dbReference>
<sequence length="568" mass="63036">MGTAKMISQAELDSLVVGSIQGQLKKAFDKISKLQIKQNFQLAIIVGDVFGADGDDNSGEDLQALLSGQINIPLPTYFTVGNSAFPEAVKTKLEADDDLCPNLFYLGRKGTMTTAEGVKVVSLGGRLVQNEGSLTQKLGKCDPLYLDLEARGLHGAHSAHILITNQWPANITNGSNIDLPSNVDGSSGSQSISNLCQALKPWYHFSSSAEALWEREPFKHAMTYDSLEEPSVTRFKSLPSVAAATKAWMAAFSLDTSRPPATVEPPHASPFTRASPPRKRQNMDDSEQYSRYANAGYEGRQSKRARRDRVKDPSDCFMCLNKPGTKTHLVVSLGEESMVTASRGPLPLPATFPQLSSTGHVMIVPYYHAADEMAQGKRSTEELSTEFSEMNRFRKALSEMIGSKSQGQLGAVCWEVNRTGIRHHHWQLMACQAEPIKKGLVEAAFKVSREKHEYPAFESCEPDSLLPVRADYFRVWTWVSDPVEMADRTNGSSDKELGVTKSMYFPLPSDQKFNIWFGREVMAGLLKLENRVNWMDALLRKDGSEQLAEEEDAQGLREDFEEFDFAMK</sequence>
<organism evidence="4 5">
    <name type="scientific">Vermiconidia calcicola</name>
    <dbReference type="NCBI Taxonomy" id="1690605"/>
    <lineage>
        <taxon>Eukaryota</taxon>
        <taxon>Fungi</taxon>
        <taxon>Dikarya</taxon>
        <taxon>Ascomycota</taxon>
        <taxon>Pezizomycotina</taxon>
        <taxon>Dothideomycetes</taxon>
        <taxon>Dothideomycetidae</taxon>
        <taxon>Mycosphaerellales</taxon>
        <taxon>Extremaceae</taxon>
        <taxon>Vermiconidia</taxon>
    </lineage>
</organism>
<evidence type="ECO:0000259" key="2">
    <source>
        <dbReference type="Pfam" id="PF04676"/>
    </source>
</evidence>
<dbReference type="Proteomes" id="UP001345827">
    <property type="component" value="Unassembled WGS sequence"/>
</dbReference>
<reference evidence="4 5" key="1">
    <citation type="submission" date="2023-06" db="EMBL/GenBank/DDBJ databases">
        <title>Black Yeasts Isolated from many extreme environments.</title>
        <authorList>
            <person name="Coleine C."/>
            <person name="Stajich J.E."/>
            <person name="Selbmann L."/>
        </authorList>
    </citation>
    <scope>NUCLEOTIDE SEQUENCE [LARGE SCALE GENOMIC DNA]</scope>
    <source>
        <strain evidence="4 5">CCFEE 5887</strain>
    </source>
</reference>
<dbReference type="InterPro" id="IPR040194">
    <property type="entry name" value="Cwf19-like"/>
</dbReference>
<feature type="domain" description="Cwf19-like C-terminal" evidence="3">
    <location>
        <begin position="307"/>
        <end position="436"/>
    </location>
</feature>
<evidence type="ECO:0000313" key="5">
    <source>
        <dbReference type="Proteomes" id="UP001345827"/>
    </source>
</evidence>
<feature type="region of interest" description="Disordered" evidence="1">
    <location>
        <begin position="258"/>
        <end position="309"/>
    </location>
</feature>
<gene>
    <name evidence="4" type="ORF">LTR25_004680</name>
</gene>
<dbReference type="CDD" id="cd07380">
    <property type="entry name" value="MPP_CWF19_N"/>
    <property type="match status" value="1"/>
</dbReference>
<feature type="domain" description="Cwf19-like protein C-terminal" evidence="2">
    <location>
        <begin position="502"/>
        <end position="565"/>
    </location>
</feature>